<accession>A0A1X9YWP0</accession>
<evidence type="ECO:0000256" key="7">
    <source>
        <dbReference type="ARBA" id="ARBA00023237"/>
    </source>
</evidence>
<comment type="subcellular location">
    <subcellularLocation>
        <location evidence="1">Cell outer membrane</location>
        <topology evidence="1">Multi-pass membrane protein</topology>
    </subcellularLocation>
</comment>
<evidence type="ECO:0000313" key="9">
    <source>
        <dbReference type="EMBL" id="ARS37164.1"/>
    </source>
</evidence>
<evidence type="ECO:0000256" key="3">
    <source>
        <dbReference type="ARBA" id="ARBA00022452"/>
    </source>
</evidence>
<dbReference type="Proteomes" id="UP000266292">
    <property type="component" value="Chromosome"/>
</dbReference>
<evidence type="ECO:0000256" key="5">
    <source>
        <dbReference type="ARBA" id="ARBA00022729"/>
    </source>
</evidence>
<evidence type="ECO:0000256" key="2">
    <source>
        <dbReference type="ARBA" id="ARBA00008163"/>
    </source>
</evidence>
<proteinExistence type="inferred from homology"/>
<feature type="chain" id="PRO_5010991750" description="Aromatic hydrocarbon degradation protein" evidence="8">
    <location>
        <begin position="22"/>
        <end position="512"/>
    </location>
</feature>
<dbReference type="RefSeq" id="WP_025608791.1">
    <property type="nucleotide sequence ID" value="NZ_CP021235.1"/>
</dbReference>
<keyword evidence="3" id="KW-1134">Transmembrane beta strand</keyword>
<keyword evidence="10" id="KW-1185">Reference proteome</keyword>
<keyword evidence="7" id="KW-0998">Cell outer membrane</keyword>
<dbReference type="EMBL" id="CP021235">
    <property type="protein sequence ID" value="ARS37164.1"/>
    <property type="molecule type" value="Genomic_DNA"/>
</dbReference>
<dbReference type="OrthoDB" id="9765571at2"/>
<gene>
    <name evidence="9" type="ORF">CA264_17970</name>
</gene>
<evidence type="ECO:0000313" key="10">
    <source>
        <dbReference type="Proteomes" id="UP000266292"/>
    </source>
</evidence>
<dbReference type="PANTHER" id="PTHR35093:SF8">
    <property type="entry name" value="OUTER MEMBRANE PROTEIN NMB0088-RELATED"/>
    <property type="match status" value="1"/>
</dbReference>
<organism evidence="9 10">
    <name type="scientific">Pontibacter actiniarum</name>
    <dbReference type="NCBI Taxonomy" id="323450"/>
    <lineage>
        <taxon>Bacteria</taxon>
        <taxon>Pseudomonadati</taxon>
        <taxon>Bacteroidota</taxon>
        <taxon>Cytophagia</taxon>
        <taxon>Cytophagales</taxon>
        <taxon>Hymenobacteraceae</taxon>
        <taxon>Pontibacter</taxon>
    </lineage>
</organism>
<dbReference type="PANTHER" id="PTHR35093">
    <property type="entry name" value="OUTER MEMBRANE PROTEIN NMB0088-RELATED"/>
    <property type="match status" value="1"/>
</dbReference>
<evidence type="ECO:0008006" key="11">
    <source>
        <dbReference type="Google" id="ProtNLM"/>
    </source>
</evidence>
<dbReference type="GO" id="GO:0015483">
    <property type="term" value="F:long-chain fatty acid transporting porin activity"/>
    <property type="evidence" value="ECO:0007669"/>
    <property type="project" value="TreeGrafter"/>
</dbReference>
<sequence length="512" mass="55763">MKKTLLASLALALGWGGTAFAQTEVDALRYSQIGVTGTARIQAMGGAQTALGADISSLSGNPAGLGMFRRSEFTVTPGVQSVNTDASIMGSRTSGSNSKFVFPQLGVVLSNRKGDSDASDWRGTTFGIGFTRLNNFNEKYTSYRTQSGELDPTLVEYFTDLAIQNGRDSLSLNREYRDGFTTLEGLAYGAFLFDVEGGEYYPLERFGQISHREEIRRTGSQNQLDIGVGTSYKDKLYIGASLGIVTVDFSQEVIYTEAEGDPTTPFTSLEYRDEFNTTGAGVNLKVGLIARPIDALRLGVSVQTPTAYTFDDEYQRIINTSFNDGVESAAEVPGQFSYRLVTPFKATGGIAYFIGKYGFITADVEYVDYGDAKFKEDDDFSSGGFFDDVNDGIATNNKSAVNYKIGAEGRFEVFRLRAGYAYNGELDNGSSYNAGFINYKYGATKHYTLGAGIRLQQFFVDAAYVHSQQDITYAPFVSGTSYTPYSPQGSGEPAVNIDRKQNSVLVTLGFNF</sequence>
<dbReference type="AlphaFoldDB" id="A0A1X9YWP0"/>
<evidence type="ECO:0000256" key="6">
    <source>
        <dbReference type="ARBA" id="ARBA00023136"/>
    </source>
</evidence>
<evidence type="ECO:0000256" key="1">
    <source>
        <dbReference type="ARBA" id="ARBA00004571"/>
    </source>
</evidence>
<evidence type="ECO:0000256" key="8">
    <source>
        <dbReference type="SAM" id="SignalP"/>
    </source>
</evidence>
<protein>
    <recommendedName>
        <fullName evidence="11">Aromatic hydrocarbon degradation protein</fullName>
    </recommendedName>
</protein>
<reference evidence="10" key="1">
    <citation type="submission" date="2017-05" db="EMBL/GenBank/DDBJ databases">
        <authorList>
            <person name="Ray J."/>
            <person name="Price M."/>
            <person name="Deutschbauer A."/>
        </authorList>
    </citation>
    <scope>NUCLEOTIDE SEQUENCE [LARGE SCALE GENOMIC DNA]</scope>
    <source>
        <strain evidence="10">DSM 19842</strain>
    </source>
</reference>
<dbReference type="InterPro" id="IPR005017">
    <property type="entry name" value="OMPP1/FadL/TodX"/>
</dbReference>
<feature type="signal peptide" evidence="8">
    <location>
        <begin position="1"/>
        <end position="21"/>
    </location>
</feature>
<dbReference type="Gene3D" id="2.40.160.60">
    <property type="entry name" value="Outer membrane protein transport protein (OMPP1/FadL/TodX)"/>
    <property type="match status" value="1"/>
</dbReference>
<name>A0A1X9YWP0_9BACT</name>
<keyword evidence="4" id="KW-0812">Transmembrane</keyword>
<comment type="similarity">
    <text evidence="2">Belongs to the OmpP1/FadL family.</text>
</comment>
<dbReference type="STRING" id="709015.GCA_000472485_03630"/>
<keyword evidence="5 8" id="KW-0732">Signal</keyword>
<dbReference type="KEGG" id="pact:CA264_17970"/>
<dbReference type="SUPFAM" id="SSF56935">
    <property type="entry name" value="Porins"/>
    <property type="match status" value="1"/>
</dbReference>
<evidence type="ECO:0000256" key="4">
    <source>
        <dbReference type="ARBA" id="ARBA00022692"/>
    </source>
</evidence>
<keyword evidence="6" id="KW-0472">Membrane</keyword>
<dbReference type="GO" id="GO:0009279">
    <property type="term" value="C:cell outer membrane"/>
    <property type="evidence" value="ECO:0007669"/>
    <property type="project" value="UniProtKB-SubCell"/>
</dbReference>